<feature type="region of interest" description="Disordered" evidence="1">
    <location>
        <begin position="245"/>
        <end position="266"/>
    </location>
</feature>
<gene>
    <name evidence="3" type="primary">LOC131803416</name>
</gene>
<dbReference type="RefSeq" id="XP_058980687.1">
    <property type="nucleotide sequence ID" value="XM_059124704.1"/>
</dbReference>
<feature type="region of interest" description="Disordered" evidence="1">
    <location>
        <begin position="144"/>
        <end position="170"/>
    </location>
</feature>
<proteinExistence type="predicted"/>
<feature type="compositionally biased region" description="Low complexity" evidence="1">
    <location>
        <begin position="153"/>
        <end position="170"/>
    </location>
</feature>
<organism evidence="2 3">
    <name type="scientific">Musca domestica</name>
    <name type="common">House fly</name>
    <dbReference type="NCBI Taxonomy" id="7370"/>
    <lineage>
        <taxon>Eukaryota</taxon>
        <taxon>Metazoa</taxon>
        <taxon>Ecdysozoa</taxon>
        <taxon>Arthropoda</taxon>
        <taxon>Hexapoda</taxon>
        <taxon>Insecta</taxon>
        <taxon>Pterygota</taxon>
        <taxon>Neoptera</taxon>
        <taxon>Endopterygota</taxon>
        <taxon>Diptera</taxon>
        <taxon>Brachycera</taxon>
        <taxon>Muscomorpha</taxon>
        <taxon>Muscoidea</taxon>
        <taxon>Muscidae</taxon>
        <taxon>Musca</taxon>
    </lineage>
</organism>
<protein>
    <submittedName>
        <fullName evidence="3">Myb-like protein AA</fullName>
    </submittedName>
</protein>
<sequence length="290" mass="31833">MRNRLASLIVVKQEPNSNNLVASQTNLGSQTQGAYGAIGISGATEILNIGNSQHNLCHNEAISAGDLSTSTGINIKTENHFYEINNNNLHHSDNYNYNNTSNTTTNTTNGGKTTLPPSPITASTTPTNFIYPCRNLFPDGCDISHHHSHHQQHQQQHQQHQHQPLNNNCSNYYYNLSDTPSPVTPPYAATNGDKFLLKSEPLPYEHSVLDVVAAAASATDNLWCLSNLTYRKQLGSFHISASASPEHSFQNNSSNNNNNGGNGSNVNSNNNNHCMYKYFLSRKSCLVMGF</sequence>
<dbReference type="GeneID" id="131803416"/>
<feature type="compositionally biased region" description="Low complexity" evidence="1">
    <location>
        <begin position="251"/>
        <end position="266"/>
    </location>
</feature>
<evidence type="ECO:0000313" key="2">
    <source>
        <dbReference type="Proteomes" id="UP001652621"/>
    </source>
</evidence>
<evidence type="ECO:0000256" key="1">
    <source>
        <dbReference type="SAM" id="MobiDB-lite"/>
    </source>
</evidence>
<accession>A0ABM3V4H9</accession>
<evidence type="ECO:0000313" key="3">
    <source>
        <dbReference type="RefSeq" id="XP_058980687.1"/>
    </source>
</evidence>
<reference evidence="3" key="1">
    <citation type="submission" date="2025-08" db="UniProtKB">
        <authorList>
            <consortium name="RefSeq"/>
        </authorList>
    </citation>
    <scope>IDENTIFICATION</scope>
    <source>
        <strain evidence="3">Aabys</strain>
        <tissue evidence="3">Whole body</tissue>
    </source>
</reference>
<dbReference type="Proteomes" id="UP001652621">
    <property type="component" value="Unplaced"/>
</dbReference>
<keyword evidence="2" id="KW-1185">Reference proteome</keyword>
<name>A0ABM3V4H9_MUSDO</name>